<feature type="transmembrane region" description="Helical" evidence="1">
    <location>
        <begin position="12"/>
        <end position="31"/>
    </location>
</feature>
<evidence type="ECO:0000313" key="3">
    <source>
        <dbReference type="Proteomes" id="UP001235840"/>
    </source>
</evidence>
<feature type="transmembrane region" description="Helical" evidence="1">
    <location>
        <begin position="37"/>
        <end position="57"/>
    </location>
</feature>
<evidence type="ECO:0000256" key="1">
    <source>
        <dbReference type="SAM" id="Phobius"/>
    </source>
</evidence>
<name>A0ABT9VYZ8_9BACI</name>
<accession>A0ABT9VYZ8</accession>
<comment type="caution">
    <text evidence="2">The sequence shown here is derived from an EMBL/GenBank/DDBJ whole genome shotgun (WGS) entry which is preliminary data.</text>
</comment>
<dbReference type="Pfam" id="PF19382">
    <property type="entry name" value="DUF5957"/>
    <property type="match status" value="1"/>
</dbReference>
<keyword evidence="3" id="KW-1185">Reference proteome</keyword>
<dbReference type="InterPro" id="IPR046001">
    <property type="entry name" value="DUF5957"/>
</dbReference>
<sequence>MKSVLLAVGGFIAGYFLGSFLLRSLFILGFNMSALPLIFKLFPYFSGILLACLLPLIDSGRKKRSGD</sequence>
<dbReference type="Proteomes" id="UP001235840">
    <property type="component" value="Unassembled WGS sequence"/>
</dbReference>
<dbReference type="RefSeq" id="WP_307394249.1">
    <property type="nucleotide sequence ID" value="NZ_BAAADK010000048.1"/>
</dbReference>
<evidence type="ECO:0000313" key="2">
    <source>
        <dbReference type="EMBL" id="MDQ0166223.1"/>
    </source>
</evidence>
<organism evidence="2 3">
    <name type="scientific">Caldalkalibacillus horti</name>
    <dbReference type="NCBI Taxonomy" id="77523"/>
    <lineage>
        <taxon>Bacteria</taxon>
        <taxon>Bacillati</taxon>
        <taxon>Bacillota</taxon>
        <taxon>Bacilli</taxon>
        <taxon>Bacillales</taxon>
        <taxon>Bacillaceae</taxon>
        <taxon>Caldalkalibacillus</taxon>
    </lineage>
</organism>
<reference evidence="2 3" key="1">
    <citation type="submission" date="2023-07" db="EMBL/GenBank/DDBJ databases">
        <title>Genomic Encyclopedia of Type Strains, Phase IV (KMG-IV): sequencing the most valuable type-strain genomes for metagenomic binning, comparative biology and taxonomic classification.</title>
        <authorList>
            <person name="Goeker M."/>
        </authorList>
    </citation>
    <scope>NUCLEOTIDE SEQUENCE [LARGE SCALE GENOMIC DNA]</scope>
    <source>
        <strain evidence="2 3">DSM 12751</strain>
    </source>
</reference>
<gene>
    <name evidence="2" type="ORF">J2S11_002124</name>
</gene>
<protein>
    <submittedName>
        <fullName evidence="2">Uncharacterized protein</fullName>
    </submittedName>
</protein>
<keyword evidence="1" id="KW-1133">Transmembrane helix</keyword>
<keyword evidence="1" id="KW-0812">Transmembrane</keyword>
<dbReference type="EMBL" id="JAUSTY010000007">
    <property type="protein sequence ID" value="MDQ0166223.1"/>
    <property type="molecule type" value="Genomic_DNA"/>
</dbReference>
<proteinExistence type="predicted"/>
<keyword evidence="1" id="KW-0472">Membrane</keyword>